<name>A0A9W7ZM13_9FUNG</name>
<keyword evidence="3" id="KW-1185">Reference proteome</keyword>
<evidence type="ECO:0000256" key="1">
    <source>
        <dbReference type="SAM" id="MobiDB-lite"/>
    </source>
</evidence>
<feature type="non-terminal residue" evidence="2">
    <location>
        <position position="227"/>
    </location>
</feature>
<dbReference type="Proteomes" id="UP001150569">
    <property type="component" value="Unassembled WGS sequence"/>
</dbReference>
<dbReference type="AlphaFoldDB" id="A0A9W7ZM13"/>
<reference evidence="2" key="1">
    <citation type="submission" date="2022-07" db="EMBL/GenBank/DDBJ databases">
        <title>Phylogenomic reconstructions and comparative analyses of Kickxellomycotina fungi.</title>
        <authorList>
            <person name="Reynolds N.K."/>
            <person name="Stajich J.E."/>
            <person name="Barry K."/>
            <person name="Grigoriev I.V."/>
            <person name="Crous P."/>
            <person name="Smith M.E."/>
        </authorList>
    </citation>
    <scope>NUCLEOTIDE SEQUENCE</scope>
    <source>
        <strain evidence="2">RSA 861</strain>
    </source>
</reference>
<feature type="region of interest" description="Disordered" evidence="1">
    <location>
        <begin position="20"/>
        <end position="84"/>
    </location>
</feature>
<evidence type="ECO:0000313" key="2">
    <source>
        <dbReference type="EMBL" id="KAJ1903656.1"/>
    </source>
</evidence>
<comment type="caution">
    <text evidence="2">The sequence shown here is derived from an EMBL/GenBank/DDBJ whole genome shotgun (WGS) entry which is preliminary data.</text>
</comment>
<feature type="compositionally biased region" description="Polar residues" evidence="1">
    <location>
        <begin position="72"/>
        <end position="84"/>
    </location>
</feature>
<feature type="compositionally biased region" description="Low complexity" evidence="1">
    <location>
        <begin position="37"/>
        <end position="49"/>
    </location>
</feature>
<proteinExistence type="predicted"/>
<accession>A0A9W7ZM13</accession>
<gene>
    <name evidence="2" type="ORF">IWQ60_012554</name>
</gene>
<sequence>MVDRSAGLYQSHPSHRLSRLSTYGWHAPGPWPPGAPSQPATPSTTCPPSDRVSPRLAAAGEEDVVGEPTLRRNPSTSSFKPNRQLSVIAAAVPEAGLADRRRRAADDDDQECFIYRARPQSMAYDAAARREDQSGDTTSFAGPDHRWSAMGLGSPRAHNPAEDDPLGRRVVSSPHGHLSPHAGPSRGPDGGAPVPAPFNPRGPNRRSKYISSVFYGSADDLAETLPL</sequence>
<dbReference type="EMBL" id="JANBPT010002121">
    <property type="protein sequence ID" value="KAJ1903656.1"/>
    <property type="molecule type" value="Genomic_DNA"/>
</dbReference>
<organism evidence="2 3">
    <name type="scientific">Tieghemiomyces parasiticus</name>
    <dbReference type="NCBI Taxonomy" id="78921"/>
    <lineage>
        <taxon>Eukaryota</taxon>
        <taxon>Fungi</taxon>
        <taxon>Fungi incertae sedis</taxon>
        <taxon>Zoopagomycota</taxon>
        <taxon>Kickxellomycotina</taxon>
        <taxon>Dimargaritomycetes</taxon>
        <taxon>Dimargaritales</taxon>
        <taxon>Dimargaritaceae</taxon>
        <taxon>Tieghemiomyces</taxon>
    </lineage>
</organism>
<evidence type="ECO:0000313" key="3">
    <source>
        <dbReference type="Proteomes" id="UP001150569"/>
    </source>
</evidence>
<protein>
    <submittedName>
        <fullName evidence="2">Uncharacterized protein</fullName>
    </submittedName>
</protein>
<feature type="region of interest" description="Disordered" evidence="1">
    <location>
        <begin position="124"/>
        <end position="207"/>
    </location>
</feature>